<dbReference type="SMART" id="SM00320">
    <property type="entry name" value="WD40"/>
    <property type="match status" value="3"/>
</dbReference>
<feature type="region of interest" description="Disordered" evidence="9">
    <location>
        <begin position="1"/>
        <end position="94"/>
    </location>
</feature>
<feature type="compositionally biased region" description="Low complexity" evidence="9">
    <location>
        <begin position="1"/>
        <end position="16"/>
    </location>
</feature>
<gene>
    <name evidence="11" type="ORF">BD324DRAFT_614360</name>
</gene>
<dbReference type="Pfam" id="PF00400">
    <property type="entry name" value="WD40"/>
    <property type="match status" value="1"/>
</dbReference>
<dbReference type="GeneID" id="33556397"/>
<keyword evidence="6" id="KW-0539">Nucleus</keyword>
<evidence type="ECO:0000313" key="12">
    <source>
        <dbReference type="Proteomes" id="UP000193218"/>
    </source>
</evidence>
<keyword evidence="5" id="KW-0677">Repeat</keyword>
<evidence type="ECO:0000256" key="6">
    <source>
        <dbReference type="ARBA" id="ARBA00023242"/>
    </source>
</evidence>
<dbReference type="FunCoup" id="A0A1Y1UNI3">
    <property type="interactions" value="783"/>
</dbReference>
<evidence type="ECO:0000256" key="9">
    <source>
        <dbReference type="SAM" id="MobiDB-lite"/>
    </source>
</evidence>
<comment type="subcellular location">
    <subcellularLocation>
        <location evidence="2">Nucleus</location>
        <location evidence="2">Nucleolus</location>
    </subcellularLocation>
</comment>
<keyword evidence="12" id="KW-1185">Reference proteome</keyword>
<evidence type="ECO:0000256" key="1">
    <source>
        <dbReference type="ARBA" id="ARBA00004099"/>
    </source>
</evidence>
<dbReference type="PANTHER" id="PTHR14085">
    <property type="entry name" value="WD-REPEAT PROTEIN BING4"/>
    <property type="match status" value="1"/>
</dbReference>
<dbReference type="InterPro" id="IPR001680">
    <property type="entry name" value="WD40_rpt"/>
</dbReference>
<feature type="compositionally biased region" description="Polar residues" evidence="9">
    <location>
        <begin position="64"/>
        <end position="74"/>
    </location>
</feature>
<dbReference type="GO" id="GO:0030686">
    <property type="term" value="C:90S preribosome"/>
    <property type="evidence" value="ECO:0007669"/>
    <property type="project" value="TreeGrafter"/>
</dbReference>
<feature type="repeat" description="WD" evidence="8">
    <location>
        <begin position="321"/>
        <end position="357"/>
    </location>
</feature>
<feature type="domain" description="BING4 C-terminal" evidence="10">
    <location>
        <begin position="411"/>
        <end position="490"/>
    </location>
</feature>
<dbReference type="FunFam" id="2.130.10.10:FF:000378">
    <property type="entry name" value="U3 small nucleolar RNA-associated protein 7"/>
    <property type="match status" value="1"/>
</dbReference>
<dbReference type="AlphaFoldDB" id="A0A1Y1UNI3"/>
<dbReference type="PANTHER" id="PTHR14085:SF3">
    <property type="entry name" value="WD REPEAT-CONTAINING PROTEIN 46"/>
    <property type="match status" value="1"/>
</dbReference>
<dbReference type="GO" id="GO:0032040">
    <property type="term" value="C:small-subunit processome"/>
    <property type="evidence" value="ECO:0007669"/>
    <property type="project" value="TreeGrafter"/>
</dbReference>
<proteinExistence type="predicted"/>
<evidence type="ECO:0000313" key="11">
    <source>
        <dbReference type="EMBL" id="ORX39620.1"/>
    </source>
</evidence>
<dbReference type="STRING" id="4999.A0A1Y1UNI3"/>
<dbReference type="InterPro" id="IPR015943">
    <property type="entry name" value="WD40/YVTN_repeat-like_dom_sf"/>
</dbReference>
<dbReference type="EMBL" id="NBSH01000002">
    <property type="protein sequence ID" value="ORX39620.1"/>
    <property type="molecule type" value="Genomic_DNA"/>
</dbReference>
<protein>
    <recommendedName>
        <fullName evidence="7">U three protein 7</fullName>
    </recommendedName>
</protein>
<evidence type="ECO:0000256" key="7">
    <source>
        <dbReference type="ARBA" id="ARBA00076453"/>
    </source>
</evidence>
<dbReference type="SMART" id="SM01033">
    <property type="entry name" value="BING4CT"/>
    <property type="match status" value="1"/>
</dbReference>
<feature type="compositionally biased region" description="Basic and acidic residues" evidence="9">
    <location>
        <begin position="30"/>
        <end position="41"/>
    </location>
</feature>
<dbReference type="InterPro" id="IPR012952">
    <property type="entry name" value="BING4_C_dom"/>
</dbReference>
<dbReference type="Proteomes" id="UP000193218">
    <property type="component" value="Unassembled WGS sequence"/>
</dbReference>
<dbReference type="RefSeq" id="XP_021873405.1">
    <property type="nucleotide sequence ID" value="XM_022014589.1"/>
</dbReference>
<organism evidence="11 12">
    <name type="scientific">Kockovaella imperatae</name>
    <dbReference type="NCBI Taxonomy" id="4999"/>
    <lineage>
        <taxon>Eukaryota</taxon>
        <taxon>Fungi</taxon>
        <taxon>Dikarya</taxon>
        <taxon>Basidiomycota</taxon>
        <taxon>Agaricomycotina</taxon>
        <taxon>Tremellomycetes</taxon>
        <taxon>Tremellales</taxon>
        <taxon>Cuniculitremaceae</taxon>
        <taxon>Kockovaella</taxon>
    </lineage>
</organism>
<sequence>MDALIAAAGPLKAGKGAPHHGRRKPLTSHKTVDRGSEKESIDPSTLSILGSTRLPHAFHDTPHASGSGTSSSTLRPDPSVSKIKDKKLRAKVARTDVATQRANRERNDVNEWLNAPLGGAAGGIEVDHEAGERTWRIGQGEIESAVGLSSRGKKFDLKFDGLGEYVVDYTRNGRHLAIASKLGHVATFDWQAGKLHSEIQLRETVRDIKFLQSESFYAVAQKKYVYIYDQDGVELHKLKQHIEPLHLEFLPYHYLLVSSGHAGYLKYHDVSTGTLLTQIPSRLGSPPSMTQNAHSGIIHLGHTNGTMTLWSPNMTTPHVKLLAHRGPVSCMAVDPSERSAGRYTVTGGMDGMVKLWDGRMWGKEVKSWHLRNRPQTLSFSGRGMLAIGGKGGVTVYNDLHSGSSADSVPAPYLNLPTPSLTAHSAKFCPFDDILAVGHSRGISSLLVPGSGEPNFDSGELDVFESRTRRREREVRGVLDKIRPELITLDTEFLGKVGDQDRGTYEERQGKSYRQLGRMERLALAGEGGEDSDAVAVANGETVEGVSDGDGNANESTRPIKKDKERHKARGKGTGMKKYLKKKRKNVIDPALIAMRAKVAAQRQADEQKRKIASGEVKKETGALARFG</sequence>
<comment type="function">
    <text evidence="1">Involved in nucleolar processing of pre-18S ribosomal RNA.</text>
</comment>
<evidence type="ECO:0000256" key="3">
    <source>
        <dbReference type="ARBA" id="ARBA00022552"/>
    </source>
</evidence>
<feature type="region of interest" description="Disordered" evidence="9">
    <location>
        <begin position="541"/>
        <end position="580"/>
    </location>
</feature>
<evidence type="ECO:0000256" key="2">
    <source>
        <dbReference type="ARBA" id="ARBA00004604"/>
    </source>
</evidence>
<evidence type="ECO:0000256" key="5">
    <source>
        <dbReference type="ARBA" id="ARBA00022737"/>
    </source>
</evidence>
<dbReference type="InterPro" id="IPR040315">
    <property type="entry name" value="WDR46/Utp7"/>
</dbReference>
<dbReference type="PROSITE" id="PS50082">
    <property type="entry name" value="WD_REPEATS_2"/>
    <property type="match status" value="1"/>
</dbReference>
<feature type="compositionally biased region" description="Basic residues" evidence="9">
    <location>
        <begin position="17"/>
        <end position="27"/>
    </location>
</feature>
<evidence type="ECO:0000256" key="4">
    <source>
        <dbReference type="ARBA" id="ARBA00022574"/>
    </source>
</evidence>
<reference evidence="11 12" key="1">
    <citation type="submission" date="2017-03" db="EMBL/GenBank/DDBJ databases">
        <title>Widespread Adenine N6-methylation of Active Genes in Fungi.</title>
        <authorList>
            <consortium name="DOE Joint Genome Institute"/>
            <person name="Mondo S.J."/>
            <person name="Dannebaum R.O."/>
            <person name="Kuo R.C."/>
            <person name="Louie K.B."/>
            <person name="Bewick A.J."/>
            <person name="Labutti K."/>
            <person name="Haridas S."/>
            <person name="Kuo A."/>
            <person name="Salamov A."/>
            <person name="Ahrendt S.R."/>
            <person name="Lau R."/>
            <person name="Bowen B.P."/>
            <person name="Lipzen A."/>
            <person name="Sullivan W."/>
            <person name="Andreopoulos W.B."/>
            <person name="Clum A."/>
            <person name="Lindquist E."/>
            <person name="Daum C."/>
            <person name="Northen T.R."/>
            <person name="Ramamoorthy G."/>
            <person name="Schmitz R.J."/>
            <person name="Gryganskyi A."/>
            <person name="Culley D."/>
            <person name="Magnuson J."/>
            <person name="James T.Y."/>
            <person name="O'Malley M.A."/>
            <person name="Stajich J.E."/>
            <person name="Spatafora J.W."/>
            <person name="Visel A."/>
            <person name="Grigoriev I.V."/>
        </authorList>
    </citation>
    <scope>NUCLEOTIDE SEQUENCE [LARGE SCALE GENOMIC DNA]</scope>
    <source>
        <strain evidence="11 12">NRRL Y-17943</strain>
    </source>
</reference>
<dbReference type="InParanoid" id="A0A1Y1UNI3"/>
<dbReference type="Gene3D" id="2.130.10.10">
    <property type="entry name" value="YVTN repeat-like/Quinoprotein amine dehydrogenase"/>
    <property type="match status" value="1"/>
</dbReference>
<dbReference type="GO" id="GO:0000462">
    <property type="term" value="P:maturation of SSU-rRNA from tricistronic rRNA transcript (SSU-rRNA, 5.8S rRNA, LSU-rRNA)"/>
    <property type="evidence" value="ECO:0007669"/>
    <property type="project" value="TreeGrafter"/>
</dbReference>
<comment type="caution">
    <text evidence="11">The sequence shown here is derived from an EMBL/GenBank/DDBJ whole genome shotgun (WGS) entry which is preliminary data.</text>
</comment>
<evidence type="ECO:0000259" key="10">
    <source>
        <dbReference type="SMART" id="SM01033"/>
    </source>
</evidence>
<keyword evidence="4 8" id="KW-0853">WD repeat</keyword>
<dbReference type="InterPro" id="IPR036322">
    <property type="entry name" value="WD40_repeat_dom_sf"/>
</dbReference>
<keyword evidence="3" id="KW-0698">rRNA processing</keyword>
<accession>A0A1Y1UNI3</accession>
<dbReference type="OrthoDB" id="10251154at2759"/>
<evidence type="ECO:0000256" key="8">
    <source>
        <dbReference type="PROSITE-ProRule" id="PRU00221"/>
    </source>
</evidence>
<dbReference type="SUPFAM" id="SSF50978">
    <property type="entry name" value="WD40 repeat-like"/>
    <property type="match status" value="1"/>
</dbReference>
<name>A0A1Y1UNI3_9TREE</name>
<dbReference type="Pfam" id="PF08149">
    <property type="entry name" value="BING4CT"/>
    <property type="match status" value="1"/>
</dbReference>
<dbReference type="PROSITE" id="PS50294">
    <property type="entry name" value="WD_REPEATS_REGION"/>
    <property type="match status" value="1"/>
</dbReference>